<gene>
    <name evidence="1" type="ORF">N3K66_003059</name>
</gene>
<organism evidence="1 2">
    <name type="scientific">Trichothecium roseum</name>
    <dbReference type="NCBI Taxonomy" id="47278"/>
    <lineage>
        <taxon>Eukaryota</taxon>
        <taxon>Fungi</taxon>
        <taxon>Dikarya</taxon>
        <taxon>Ascomycota</taxon>
        <taxon>Pezizomycotina</taxon>
        <taxon>Sordariomycetes</taxon>
        <taxon>Hypocreomycetidae</taxon>
        <taxon>Hypocreales</taxon>
        <taxon>Hypocreales incertae sedis</taxon>
        <taxon>Trichothecium</taxon>
    </lineage>
</organism>
<proteinExistence type="predicted"/>
<sequence length="401" mass="43394">MFLNFFDKRSSSRSPNQSVNDLRLSTPTSSLGPPPSTSSSARKTIRDQEPDRILITGAAGFLGQELAAALLRSSPTAHLTLTDINPPPRPAAGDGNAEADNSNHNHNKNNNDDDYDDRVITLSGDLASPSAVSALLSRRYSAIYLLHGLASDADPDAGWAANWDSHRYVIDYLRAQHPGTTVIFPSSLAVYGPQEPGSPPVTEDTCPRPRSSYGAQKLMVETYLNDMTRRGLLDARIARLPTVIVRPGVPRSSPSSAAGASSFCSAVVREPLRGHEVALPVPRRQELWVSSPAAVVENLMRMRDTPASWFAARGRVVNFPGATVTVQQVLDALRDVGGESALALVRDRRDERVEAVVAGWPTRLDTQHAWMLGMTSDVGLAENVRTFAKRYGLLPSSTPAR</sequence>
<protein>
    <submittedName>
        <fullName evidence="1">Uncharacterized protein</fullName>
    </submittedName>
</protein>
<evidence type="ECO:0000313" key="2">
    <source>
        <dbReference type="Proteomes" id="UP001163324"/>
    </source>
</evidence>
<comment type="caution">
    <text evidence="1">The sequence shown here is derived from an EMBL/GenBank/DDBJ whole genome shotgun (WGS) entry which is preliminary data.</text>
</comment>
<name>A0ACC0V509_9HYPO</name>
<dbReference type="Proteomes" id="UP001163324">
    <property type="component" value="Chromosome 3"/>
</dbReference>
<evidence type="ECO:0000313" key="1">
    <source>
        <dbReference type="EMBL" id="KAI9901242.1"/>
    </source>
</evidence>
<accession>A0ACC0V509</accession>
<keyword evidence="2" id="KW-1185">Reference proteome</keyword>
<dbReference type="EMBL" id="CM047942">
    <property type="protein sequence ID" value="KAI9901242.1"/>
    <property type="molecule type" value="Genomic_DNA"/>
</dbReference>
<reference evidence="1" key="1">
    <citation type="submission" date="2022-10" db="EMBL/GenBank/DDBJ databases">
        <title>Complete Genome of Trichothecium roseum strain YXFP-22015, a Plant Pathogen Isolated from Citrus.</title>
        <authorList>
            <person name="Wang Y."/>
            <person name="Zhu L."/>
        </authorList>
    </citation>
    <scope>NUCLEOTIDE SEQUENCE</scope>
    <source>
        <strain evidence="1">YXFP-22015</strain>
    </source>
</reference>